<name>A0AB39BD50_9MICO</name>
<dbReference type="InterPro" id="IPR003018">
    <property type="entry name" value="GAF"/>
</dbReference>
<dbReference type="PANTHER" id="PTHR43156:SF2">
    <property type="entry name" value="STAGE II SPORULATION PROTEIN E"/>
    <property type="match status" value="1"/>
</dbReference>
<evidence type="ECO:0000256" key="1">
    <source>
        <dbReference type="ARBA" id="ARBA00022801"/>
    </source>
</evidence>
<dbReference type="SMART" id="SM00065">
    <property type="entry name" value="GAF"/>
    <property type="match status" value="1"/>
</dbReference>
<dbReference type="AlphaFoldDB" id="A0AB39BD50"/>
<dbReference type="InterPro" id="IPR001932">
    <property type="entry name" value="PPM-type_phosphatase-like_dom"/>
</dbReference>
<dbReference type="EC" id="3.1.3.16" evidence="4"/>
<dbReference type="InterPro" id="IPR036457">
    <property type="entry name" value="PPM-type-like_dom_sf"/>
</dbReference>
<keyword evidence="1 4" id="KW-0378">Hydrolase</keyword>
<reference evidence="4" key="1">
    <citation type="submission" date="2024-05" db="EMBL/GenBank/DDBJ databases">
        <title>Herbiconiux sp. A18JL235.</title>
        <authorList>
            <person name="Zhang G."/>
        </authorList>
    </citation>
    <scope>NUCLEOTIDE SEQUENCE</scope>
    <source>
        <strain evidence="4">A18JL235</strain>
    </source>
</reference>
<dbReference type="InterPro" id="IPR029016">
    <property type="entry name" value="GAF-like_dom_sf"/>
</dbReference>
<dbReference type="GO" id="GO:0004722">
    <property type="term" value="F:protein serine/threonine phosphatase activity"/>
    <property type="evidence" value="ECO:0007669"/>
    <property type="project" value="UniProtKB-EC"/>
</dbReference>
<dbReference type="InterPro" id="IPR052016">
    <property type="entry name" value="Bact_Sigma-Reg"/>
</dbReference>
<evidence type="ECO:0000259" key="3">
    <source>
        <dbReference type="SMART" id="SM00331"/>
    </source>
</evidence>
<feature type="domain" description="GAF" evidence="2">
    <location>
        <begin position="27"/>
        <end position="170"/>
    </location>
</feature>
<organism evidence="4">
    <name type="scientific">Herbiconiux sp. A18JL235</name>
    <dbReference type="NCBI Taxonomy" id="3152363"/>
    <lineage>
        <taxon>Bacteria</taxon>
        <taxon>Bacillati</taxon>
        <taxon>Actinomycetota</taxon>
        <taxon>Actinomycetes</taxon>
        <taxon>Micrococcales</taxon>
        <taxon>Microbacteriaceae</taxon>
        <taxon>Herbiconiux</taxon>
    </lineage>
</organism>
<dbReference type="Pfam" id="PF07228">
    <property type="entry name" value="SpoIIE"/>
    <property type="match status" value="1"/>
</dbReference>
<dbReference type="Gene3D" id="3.60.40.10">
    <property type="entry name" value="PPM-type phosphatase domain"/>
    <property type="match status" value="1"/>
</dbReference>
<gene>
    <name evidence="4" type="ORF">ABFY20_12350</name>
</gene>
<dbReference type="Gene3D" id="3.30.450.40">
    <property type="match status" value="1"/>
</dbReference>
<protein>
    <submittedName>
        <fullName evidence="4">PP2C family protein-serine/threonine phosphatase</fullName>
        <ecNumber evidence="4">3.1.3.16</ecNumber>
    </submittedName>
</protein>
<dbReference type="Pfam" id="PF01590">
    <property type="entry name" value="GAF"/>
    <property type="match status" value="1"/>
</dbReference>
<dbReference type="PANTHER" id="PTHR43156">
    <property type="entry name" value="STAGE II SPORULATION PROTEIN E-RELATED"/>
    <property type="match status" value="1"/>
</dbReference>
<dbReference type="SUPFAM" id="SSF81606">
    <property type="entry name" value="PP2C-like"/>
    <property type="match status" value="1"/>
</dbReference>
<dbReference type="SMART" id="SM00331">
    <property type="entry name" value="PP2C_SIG"/>
    <property type="match status" value="1"/>
</dbReference>
<evidence type="ECO:0000259" key="2">
    <source>
        <dbReference type="SMART" id="SM00065"/>
    </source>
</evidence>
<accession>A0AB39BD50</accession>
<feature type="domain" description="PPM-type phosphatase" evidence="3">
    <location>
        <begin position="184"/>
        <end position="391"/>
    </location>
</feature>
<sequence length="392" mass="42974">MGAAQGDDRYEKIRVEAVERLALIDTPSEERFDRITRLAREIFAVPVAEINFIDDHQQFTKSPQFDGHGASIERSDSFCEVTIQRPELTVVPDATTDPRFAHRKPVWDERHIRFYAGRPLSLGDDMRVGTLCLVDSKPREFDAEQQRLLDEMGSWVERELQETADRDRAAEVQQRLLPRDQPSWPDYDLAGVCLPAKNVGGDFYSWHGSETGIEFTLADVMGKGTAGAIMAAAVRTAFQARTGDDVVAAIERVNAQLADDLDQIGGFATLVHGVIDIPTGRLDYADAGHGLTVLVRADGTFTRLEATGLPIGIVADGLWTRGEAVLGAGDRLISFTDGLLDLFDGTLECLPEVARMVREAEGPQDAVARVARLTASSRTVGDDVTVVVVGRR</sequence>
<dbReference type="SUPFAM" id="SSF55781">
    <property type="entry name" value="GAF domain-like"/>
    <property type="match status" value="1"/>
</dbReference>
<evidence type="ECO:0000313" key="4">
    <source>
        <dbReference type="EMBL" id="XDI04137.1"/>
    </source>
</evidence>
<dbReference type="RefSeq" id="WP_368496548.1">
    <property type="nucleotide sequence ID" value="NZ_CP162511.1"/>
</dbReference>
<dbReference type="EMBL" id="CP162511">
    <property type="protein sequence ID" value="XDI04137.1"/>
    <property type="molecule type" value="Genomic_DNA"/>
</dbReference>
<proteinExistence type="predicted"/>